<organism evidence="3 4">
    <name type="scientific">Nocardioides lentus</name>
    <dbReference type="NCBI Taxonomy" id="338077"/>
    <lineage>
        <taxon>Bacteria</taxon>
        <taxon>Bacillati</taxon>
        <taxon>Actinomycetota</taxon>
        <taxon>Actinomycetes</taxon>
        <taxon>Propionibacteriales</taxon>
        <taxon>Nocardioidaceae</taxon>
        <taxon>Nocardioides</taxon>
    </lineage>
</organism>
<sequence length="251" mass="25604">MSTPVPGPETLEVPTPHGPGRLTLHRAVDGGERTDDRADDRTGGAAGPARVATLLLSHGAGAGTDTHDLRALAERLPAAGVEVALLDQPWRVAGRRLATAPPTLDDGLRAAAALLAGRPLLVGGRSAGARSAARCARDLGAAGCLALAFPLHPPGRPERSRLTELLGAGVPTLVCQGERDASGRPEELRPDLPPSGVELVVVPDADHGLHVPKRSPLGPEGVADLLVSHVASWVRRVVGAAGTPGTPGTPR</sequence>
<proteinExistence type="predicted"/>
<protein>
    <recommendedName>
        <fullName evidence="2">KANL3/Tex30 alpha/beta hydrolase-like domain-containing protein</fullName>
    </recommendedName>
</protein>
<accession>A0ABP5B6H4</accession>
<dbReference type="Proteomes" id="UP001501612">
    <property type="component" value="Unassembled WGS sequence"/>
</dbReference>
<name>A0ABP5B6H4_9ACTN</name>
<dbReference type="EMBL" id="BAAAMY010000014">
    <property type="protein sequence ID" value="GAA1931079.1"/>
    <property type="molecule type" value="Genomic_DNA"/>
</dbReference>
<keyword evidence="4" id="KW-1185">Reference proteome</keyword>
<feature type="region of interest" description="Disordered" evidence="1">
    <location>
        <begin position="1"/>
        <end position="46"/>
    </location>
</feature>
<dbReference type="PANTHER" id="PTHR13136">
    <property type="entry name" value="TESTIS DEVELOPMENT PROTEIN PRTD"/>
    <property type="match status" value="1"/>
</dbReference>
<evidence type="ECO:0000256" key="1">
    <source>
        <dbReference type="SAM" id="MobiDB-lite"/>
    </source>
</evidence>
<feature type="compositionally biased region" description="Basic and acidic residues" evidence="1">
    <location>
        <begin position="26"/>
        <end position="42"/>
    </location>
</feature>
<dbReference type="Pfam" id="PF20408">
    <property type="entry name" value="Abhydrolase_11"/>
    <property type="match status" value="1"/>
</dbReference>
<dbReference type="RefSeq" id="WP_344009298.1">
    <property type="nucleotide sequence ID" value="NZ_BAAAMY010000014.1"/>
</dbReference>
<dbReference type="SUPFAM" id="SSF53474">
    <property type="entry name" value="alpha/beta-Hydrolases"/>
    <property type="match status" value="1"/>
</dbReference>
<dbReference type="InterPro" id="IPR029058">
    <property type="entry name" value="AB_hydrolase_fold"/>
</dbReference>
<comment type="caution">
    <text evidence="3">The sequence shown here is derived from an EMBL/GenBank/DDBJ whole genome shotgun (WGS) entry which is preliminary data.</text>
</comment>
<dbReference type="InterPro" id="IPR026555">
    <property type="entry name" value="NSL3/Tex30"/>
</dbReference>
<reference evidence="4" key="1">
    <citation type="journal article" date="2019" name="Int. J. Syst. Evol. Microbiol.">
        <title>The Global Catalogue of Microorganisms (GCM) 10K type strain sequencing project: providing services to taxonomists for standard genome sequencing and annotation.</title>
        <authorList>
            <consortium name="The Broad Institute Genomics Platform"/>
            <consortium name="The Broad Institute Genome Sequencing Center for Infectious Disease"/>
            <person name="Wu L."/>
            <person name="Ma J."/>
        </authorList>
    </citation>
    <scope>NUCLEOTIDE SEQUENCE [LARGE SCALE GENOMIC DNA]</scope>
    <source>
        <strain evidence="4">JCM 14046</strain>
    </source>
</reference>
<evidence type="ECO:0000259" key="2">
    <source>
        <dbReference type="Pfam" id="PF20408"/>
    </source>
</evidence>
<dbReference type="InterPro" id="IPR046879">
    <property type="entry name" value="KANL3/Tex30_Abhydrolase"/>
</dbReference>
<gene>
    <name evidence="3" type="ORF">GCM10009737_36330</name>
</gene>
<dbReference type="PANTHER" id="PTHR13136:SF11">
    <property type="entry name" value="TESTIS-EXPRESSED PROTEIN 30"/>
    <property type="match status" value="1"/>
</dbReference>
<evidence type="ECO:0000313" key="3">
    <source>
        <dbReference type="EMBL" id="GAA1931079.1"/>
    </source>
</evidence>
<evidence type="ECO:0000313" key="4">
    <source>
        <dbReference type="Proteomes" id="UP001501612"/>
    </source>
</evidence>
<feature type="domain" description="KANL3/Tex30 alpha/beta hydrolase-like" evidence="2">
    <location>
        <begin position="52"/>
        <end position="234"/>
    </location>
</feature>
<dbReference type="Gene3D" id="3.40.50.1820">
    <property type="entry name" value="alpha/beta hydrolase"/>
    <property type="match status" value="1"/>
</dbReference>